<dbReference type="GO" id="GO:0015833">
    <property type="term" value="P:peptide transport"/>
    <property type="evidence" value="ECO:0007669"/>
    <property type="project" value="TreeGrafter"/>
</dbReference>
<dbReference type="InterPro" id="IPR006311">
    <property type="entry name" value="TAT_signal"/>
</dbReference>
<evidence type="ECO:0000259" key="4">
    <source>
        <dbReference type="Pfam" id="PF00496"/>
    </source>
</evidence>
<dbReference type="GO" id="GO:0043190">
    <property type="term" value="C:ATP-binding cassette (ABC) transporter complex"/>
    <property type="evidence" value="ECO:0007669"/>
    <property type="project" value="InterPro"/>
</dbReference>
<evidence type="ECO:0000256" key="3">
    <source>
        <dbReference type="ARBA" id="ARBA00022729"/>
    </source>
</evidence>
<dbReference type="Gene3D" id="3.10.105.10">
    <property type="entry name" value="Dipeptide-binding Protein, Domain 3"/>
    <property type="match status" value="1"/>
</dbReference>
<protein>
    <submittedName>
        <fullName evidence="5">ABC transporter substrate-binding protein</fullName>
    </submittedName>
</protein>
<dbReference type="InterPro" id="IPR030678">
    <property type="entry name" value="Peptide/Ni-bd"/>
</dbReference>
<evidence type="ECO:0000256" key="2">
    <source>
        <dbReference type="ARBA" id="ARBA00005695"/>
    </source>
</evidence>
<evidence type="ECO:0000256" key="1">
    <source>
        <dbReference type="ARBA" id="ARBA00004418"/>
    </source>
</evidence>
<dbReference type="EMBL" id="QYUK01000011">
    <property type="protein sequence ID" value="RJF88442.1"/>
    <property type="molecule type" value="Genomic_DNA"/>
</dbReference>
<accession>A0A418WEL9</accession>
<dbReference type="OrthoDB" id="9803988at2"/>
<dbReference type="GO" id="GO:1904680">
    <property type="term" value="F:peptide transmembrane transporter activity"/>
    <property type="evidence" value="ECO:0007669"/>
    <property type="project" value="TreeGrafter"/>
</dbReference>
<reference evidence="5 6" key="1">
    <citation type="submission" date="2018-09" db="EMBL/GenBank/DDBJ databases">
        <authorList>
            <person name="Zhu H."/>
        </authorList>
    </citation>
    <scope>NUCLEOTIDE SEQUENCE [LARGE SCALE GENOMIC DNA]</scope>
    <source>
        <strain evidence="5 6">K1W22B-8</strain>
    </source>
</reference>
<dbReference type="PIRSF" id="PIRSF002741">
    <property type="entry name" value="MppA"/>
    <property type="match status" value="1"/>
</dbReference>
<dbReference type="AlphaFoldDB" id="A0A418WEL9"/>
<dbReference type="GO" id="GO:0042884">
    <property type="term" value="P:microcin transport"/>
    <property type="evidence" value="ECO:0007669"/>
    <property type="project" value="TreeGrafter"/>
</dbReference>
<comment type="caution">
    <text evidence="5">The sequence shown here is derived from an EMBL/GenBank/DDBJ whole genome shotgun (WGS) entry which is preliminary data.</text>
</comment>
<dbReference type="PANTHER" id="PTHR30290:SF64">
    <property type="entry name" value="ABC TRANSPORTER PERIPLASMIC BINDING PROTEIN"/>
    <property type="match status" value="1"/>
</dbReference>
<dbReference type="Pfam" id="PF00496">
    <property type="entry name" value="SBP_bac_5"/>
    <property type="match status" value="1"/>
</dbReference>
<dbReference type="GO" id="GO:0030288">
    <property type="term" value="C:outer membrane-bounded periplasmic space"/>
    <property type="evidence" value="ECO:0007669"/>
    <property type="project" value="TreeGrafter"/>
</dbReference>
<dbReference type="SUPFAM" id="SSF53850">
    <property type="entry name" value="Periplasmic binding protein-like II"/>
    <property type="match status" value="1"/>
</dbReference>
<dbReference type="RefSeq" id="WP_119779077.1">
    <property type="nucleotide sequence ID" value="NZ_QYUK01000011.1"/>
</dbReference>
<gene>
    <name evidence="5" type="ORF">D3874_16640</name>
</gene>
<dbReference type="Proteomes" id="UP000284605">
    <property type="component" value="Unassembled WGS sequence"/>
</dbReference>
<dbReference type="PANTHER" id="PTHR30290">
    <property type="entry name" value="PERIPLASMIC BINDING COMPONENT OF ABC TRANSPORTER"/>
    <property type="match status" value="1"/>
</dbReference>
<dbReference type="Gene3D" id="3.40.190.10">
    <property type="entry name" value="Periplasmic binding protein-like II"/>
    <property type="match status" value="1"/>
</dbReference>
<feature type="domain" description="Solute-binding protein family 5" evidence="4">
    <location>
        <begin position="110"/>
        <end position="511"/>
    </location>
</feature>
<dbReference type="FunFam" id="3.10.105.10:FF:000005">
    <property type="entry name" value="ABC transporter substrate-binding protein"/>
    <property type="match status" value="1"/>
</dbReference>
<evidence type="ECO:0000313" key="5">
    <source>
        <dbReference type="EMBL" id="RJF88442.1"/>
    </source>
</evidence>
<name>A0A418WEL9_9PROT</name>
<comment type="similarity">
    <text evidence="2">Belongs to the bacterial solute-binding protein 5 family.</text>
</comment>
<organism evidence="5 6">
    <name type="scientific">Oleomonas cavernae</name>
    <dbReference type="NCBI Taxonomy" id="2320859"/>
    <lineage>
        <taxon>Bacteria</taxon>
        <taxon>Pseudomonadati</taxon>
        <taxon>Pseudomonadota</taxon>
        <taxon>Alphaproteobacteria</taxon>
        <taxon>Acetobacterales</taxon>
        <taxon>Acetobacteraceae</taxon>
        <taxon>Oleomonas</taxon>
    </lineage>
</organism>
<proteinExistence type="inferred from homology"/>
<dbReference type="CDD" id="cd08497">
    <property type="entry name" value="MbnE-like"/>
    <property type="match status" value="1"/>
</dbReference>
<sequence>MTASGLSRRSLLAALAATPLLGPLLTRRAFAQAPVHGLAMHGDLKYPAGFTQFDYVNVDAPKGGELRLGVLGSFDSLNPFIVLGDPAAGAGAIYDTLTVQAQDEPFSEYGLLAESISVGPNSAFVEYTLRPQARFHDGTPVTAADLIFSLEALKTKGHPFYRSYYANVAKAEAVGEHGLRFIFDQPGNRELPLIMGQLVALPRRYWEGRDFAIPSLDVPLGSGPYRIGRVDAGRALVLERVADYWGRDLPVSRGLNNFDRLRYDYFRDETANMEAFKSGALDARVERVARLWATAYTFPAVTAGKVKKLELPDNNPAGMQAFVLNIRKPKFQNAKLRQALGFAFDFEWTNKALFYGAYTRTTSYFANSEMAATGLPQGAELALLEPFRDKLPPELFTSEFTVPVSDASGQDRALLRRAKQLLTEAGYTVKGGKLVDGGGQPLTIEFLLDDSTFERVVEPYIKNLTQLGIAANIRSVDPPQYIQRTNKFDFDVIVNVFGQSLSPGNEQREFWGSAVADLDGSRNLIGIKDPVVDVLIDKIIFATDREGLVTACRALDRVLSWGYYVVPHWYSAIDRIAVWDRFGRPDTQPRYATGFPDTWWFDPAKNAALRG</sequence>
<keyword evidence="6" id="KW-1185">Reference proteome</keyword>
<comment type="subcellular location">
    <subcellularLocation>
        <location evidence="1">Periplasm</location>
    </subcellularLocation>
</comment>
<evidence type="ECO:0000313" key="6">
    <source>
        <dbReference type="Proteomes" id="UP000284605"/>
    </source>
</evidence>
<dbReference type="PROSITE" id="PS51318">
    <property type="entry name" value="TAT"/>
    <property type="match status" value="1"/>
</dbReference>
<dbReference type="InterPro" id="IPR039424">
    <property type="entry name" value="SBP_5"/>
</dbReference>
<keyword evidence="3" id="KW-0732">Signal</keyword>
<dbReference type="InterPro" id="IPR000914">
    <property type="entry name" value="SBP_5_dom"/>
</dbReference>